<dbReference type="NCBIfam" id="NF033674">
    <property type="entry name" value="stress_OB_fold"/>
    <property type="match status" value="1"/>
</dbReference>
<dbReference type="RefSeq" id="WP_212595042.1">
    <property type="nucleotide sequence ID" value="NZ_CP073587.1"/>
</dbReference>
<keyword evidence="1 2" id="KW-0732">Signal</keyword>
<dbReference type="SUPFAM" id="SSF101756">
    <property type="entry name" value="Hypothetical protein YgiW"/>
    <property type="match status" value="1"/>
</dbReference>
<dbReference type="PANTHER" id="PTHR36571">
    <property type="entry name" value="PROTEIN YGIW"/>
    <property type="match status" value="1"/>
</dbReference>
<dbReference type="InterPro" id="IPR036700">
    <property type="entry name" value="BOBF_sf"/>
</dbReference>
<protein>
    <submittedName>
        <fullName evidence="3">NirD/YgiW/YdeI family stress tolerance protein</fullName>
    </submittedName>
</protein>
<evidence type="ECO:0000256" key="2">
    <source>
        <dbReference type="SAM" id="SignalP"/>
    </source>
</evidence>
<organism evidence="3 4">
    <name type="scientific">Shewanella yunxiaonensis</name>
    <dbReference type="NCBI Taxonomy" id="2829809"/>
    <lineage>
        <taxon>Bacteria</taxon>
        <taxon>Pseudomonadati</taxon>
        <taxon>Pseudomonadota</taxon>
        <taxon>Gammaproteobacteria</taxon>
        <taxon>Alteromonadales</taxon>
        <taxon>Shewanellaceae</taxon>
        <taxon>Shewanella</taxon>
    </lineage>
</organism>
<name>A0ABX7YTC3_9GAMM</name>
<evidence type="ECO:0000256" key="1">
    <source>
        <dbReference type="ARBA" id="ARBA00022729"/>
    </source>
</evidence>
<dbReference type="EMBL" id="CP073587">
    <property type="protein sequence ID" value="QUN06017.1"/>
    <property type="molecule type" value="Genomic_DNA"/>
</dbReference>
<reference evidence="3 4" key="1">
    <citation type="submission" date="2021-04" db="EMBL/GenBank/DDBJ databases">
        <title>Novel species identification of genus Shewanella.</title>
        <authorList>
            <person name="Liu G."/>
        </authorList>
    </citation>
    <scope>NUCLEOTIDE SEQUENCE [LARGE SCALE GENOMIC DNA]</scope>
    <source>
        <strain evidence="3 4">FJAT-54481</strain>
    </source>
</reference>
<keyword evidence="4" id="KW-1185">Reference proteome</keyword>
<proteinExistence type="predicted"/>
<sequence>MTNRFCGLLAMLLMTTPALAVTDPAVTSAQAAQQADINTQVTLHGYLIKTLGDQHYLFRDPSGELQVEIDNALWRDINVKGDTPLTLKGKVANTRFGPEVEIDSLQLAG</sequence>
<gene>
    <name evidence="3" type="ORF">KDN34_00560</name>
</gene>
<evidence type="ECO:0000313" key="4">
    <source>
        <dbReference type="Proteomes" id="UP000679575"/>
    </source>
</evidence>
<dbReference type="Pfam" id="PF04076">
    <property type="entry name" value="BOF"/>
    <property type="match status" value="1"/>
</dbReference>
<evidence type="ECO:0000313" key="3">
    <source>
        <dbReference type="EMBL" id="QUN06017.1"/>
    </source>
</evidence>
<feature type="chain" id="PRO_5046956210" evidence="2">
    <location>
        <begin position="21"/>
        <end position="109"/>
    </location>
</feature>
<dbReference type="PANTHER" id="PTHR36571:SF1">
    <property type="entry name" value="PROTEIN YGIW"/>
    <property type="match status" value="1"/>
</dbReference>
<accession>A0ABX7YTC3</accession>
<feature type="signal peptide" evidence="2">
    <location>
        <begin position="1"/>
        <end position="20"/>
    </location>
</feature>
<dbReference type="Proteomes" id="UP000679575">
    <property type="component" value="Chromosome"/>
</dbReference>
<dbReference type="Gene3D" id="2.40.50.200">
    <property type="entry name" value="Bacterial OB-fold"/>
    <property type="match status" value="1"/>
</dbReference>
<dbReference type="InterPro" id="IPR005220">
    <property type="entry name" value="CarO-like"/>
</dbReference>